<dbReference type="OrthoDB" id="1924702at2759"/>
<accession>A0A5A7QSX9</accession>
<name>A0A5A7QSX9_STRAF</name>
<comment type="caution">
    <text evidence="7">The sequence shown here is derived from an EMBL/GenBank/DDBJ whole genome shotgun (WGS) entry which is preliminary data.</text>
</comment>
<evidence type="ECO:0000313" key="7">
    <source>
        <dbReference type="EMBL" id="GER47527.1"/>
    </source>
</evidence>
<evidence type="ECO:0000256" key="6">
    <source>
        <dbReference type="SAM" id="Phobius"/>
    </source>
</evidence>
<keyword evidence="4 6" id="KW-1133">Transmembrane helix</keyword>
<proteinExistence type="inferred from homology"/>
<keyword evidence="3 6" id="KW-0812">Transmembrane</keyword>
<reference evidence="8" key="1">
    <citation type="journal article" date="2019" name="Curr. Biol.">
        <title>Genome Sequence of Striga asiatica Provides Insight into the Evolution of Plant Parasitism.</title>
        <authorList>
            <person name="Yoshida S."/>
            <person name="Kim S."/>
            <person name="Wafula E.K."/>
            <person name="Tanskanen J."/>
            <person name="Kim Y.M."/>
            <person name="Honaas L."/>
            <person name="Yang Z."/>
            <person name="Spallek T."/>
            <person name="Conn C.E."/>
            <person name="Ichihashi Y."/>
            <person name="Cheong K."/>
            <person name="Cui S."/>
            <person name="Der J.P."/>
            <person name="Gundlach H."/>
            <person name="Jiao Y."/>
            <person name="Hori C."/>
            <person name="Ishida J.K."/>
            <person name="Kasahara H."/>
            <person name="Kiba T."/>
            <person name="Kim M.S."/>
            <person name="Koo N."/>
            <person name="Laohavisit A."/>
            <person name="Lee Y.H."/>
            <person name="Lumba S."/>
            <person name="McCourt P."/>
            <person name="Mortimer J.C."/>
            <person name="Mutuku J.M."/>
            <person name="Nomura T."/>
            <person name="Sasaki-Sekimoto Y."/>
            <person name="Seto Y."/>
            <person name="Wang Y."/>
            <person name="Wakatake T."/>
            <person name="Sakakibara H."/>
            <person name="Demura T."/>
            <person name="Yamaguchi S."/>
            <person name="Yoneyama K."/>
            <person name="Manabe R.I."/>
            <person name="Nelson D.C."/>
            <person name="Schulman A.H."/>
            <person name="Timko M.P."/>
            <person name="dePamphilis C.W."/>
            <person name="Choi D."/>
            <person name="Shirasu K."/>
        </authorList>
    </citation>
    <scope>NUCLEOTIDE SEQUENCE [LARGE SCALE GENOMIC DNA]</scope>
    <source>
        <strain evidence="8">cv. UVA1</strain>
    </source>
</reference>
<evidence type="ECO:0000256" key="4">
    <source>
        <dbReference type="ARBA" id="ARBA00022989"/>
    </source>
</evidence>
<feature type="transmembrane region" description="Helical" evidence="6">
    <location>
        <begin position="134"/>
        <end position="156"/>
    </location>
</feature>
<protein>
    <recommendedName>
        <fullName evidence="9">Plant viral-response family protein</fullName>
    </recommendedName>
</protein>
<dbReference type="Proteomes" id="UP000325081">
    <property type="component" value="Unassembled WGS sequence"/>
</dbReference>
<dbReference type="AlphaFoldDB" id="A0A5A7QSX9"/>
<keyword evidence="8" id="KW-1185">Reference proteome</keyword>
<organism evidence="7 8">
    <name type="scientific">Striga asiatica</name>
    <name type="common">Asiatic witchweed</name>
    <name type="synonym">Buchnera asiatica</name>
    <dbReference type="NCBI Taxonomy" id="4170"/>
    <lineage>
        <taxon>Eukaryota</taxon>
        <taxon>Viridiplantae</taxon>
        <taxon>Streptophyta</taxon>
        <taxon>Embryophyta</taxon>
        <taxon>Tracheophyta</taxon>
        <taxon>Spermatophyta</taxon>
        <taxon>Magnoliopsida</taxon>
        <taxon>eudicotyledons</taxon>
        <taxon>Gunneridae</taxon>
        <taxon>Pentapetalae</taxon>
        <taxon>asterids</taxon>
        <taxon>lamiids</taxon>
        <taxon>Lamiales</taxon>
        <taxon>Orobanchaceae</taxon>
        <taxon>Buchnereae</taxon>
        <taxon>Striga</taxon>
    </lineage>
</organism>
<evidence type="ECO:0000256" key="2">
    <source>
        <dbReference type="ARBA" id="ARBA00006948"/>
    </source>
</evidence>
<sequence length="346" mass="37582">MNNRIHRYQLQHLSGCVRALPIGAINLDQKFEFWVLARAMAALVYQIFSSSALLSQGLYHLICTTRNHLKSPRDYAAKPYQPLPSAGGHHQHGRFLRHLQLYLIILCLLVALIHQLLVSSFADPLLKGRTPVHLFTSLQSAAVIFCFIVLSSALLLSDATSLLPLPSDIFFAVASALFFLQYSLSASSSAVQTSDLQARCASTSARISALSAALCLVLACRPRLFVADAALGASFCLQGLWALQTGLSLYVDAFIPEGCHKLLDVASGIEGSTKCDLEDSKLRAVAILDLLFVIHVLFVLLIFLVVYGALARSLGVRSRLGSYEPLPNAVVDSNHIQLKAIIGTQA</sequence>
<evidence type="ECO:0008006" key="9">
    <source>
        <dbReference type="Google" id="ProtNLM"/>
    </source>
</evidence>
<dbReference type="PANTHER" id="PTHR47830:SF1">
    <property type="entry name" value="OS11G0534100 PROTEIN"/>
    <property type="match status" value="1"/>
</dbReference>
<dbReference type="EMBL" id="BKCP01007959">
    <property type="protein sequence ID" value="GER47527.1"/>
    <property type="molecule type" value="Genomic_DNA"/>
</dbReference>
<feature type="transmembrane region" description="Helical" evidence="6">
    <location>
        <begin position="163"/>
        <end position="184"/>
    </location>
</feature>
<gene>
    <name evidence="7" type="ORF">STAS_24645</name>
</gene>
<dbReference type="PANTHER" id="PTHR47830">
    <property type="entry name" value="OS11G0534100 PROTEIN"/>
    <property type="match status" value="1"/>
</dbReference>
<dbReference type="GO" id="GO:0016020">
    <property type="term" value="C:membrane"/>
    <property type="evidence" value="ECO:0007669"/>
    <property type="project" value="UniProtKB-SubCell"/>
</dbReference>
<dbReference type="InterPro" id="IPR006904">
    <property type="entry name" value="DUF716"/>
</dbReference>
<feature type="transmembrane region" description="Helical" evidence="6">
    <location>
        <begin position="101"/>
        <end position="122"/>
    </location>
</feature>
<keyword evidence="5 6" id="KW-0472">Membrane</keyword>
<evidence type="ECO:0000256" key="1">
    <source>
        <dbReference type="ARBA" id="ARBA00004141"/>
    </source>
</evidence>
<evidence type="ECO:0000256" key="3">
    <source>
        <dbReference type="ARBA" id="ARBA00022692"/>
    </source>
</evidence>
<comment type="similarity">
    <text evidence="2">Belongs to the TMEM45 family.</text>
</comment>
<comment type="subcellular location">
    <subcellularLocation>
        <location evidence="1">Membrane</location>
        <topology evidence="1">Multi-pass membrane protein</topology>
    </subcellularLocation>
</comment>
<evidence type="ECO:0000256" key="5">
    <source>
        <dbReference type="ARBA" id="ARBA00023136"/>
    </source>
</evidence>
<evidence type="ECO:0000313" key="8">
    <source>
        <dbReference type="Proteomes" id="UP000325081"/>
    </source>
</evidence>
<feature type="transmembrane region" description="Helical" evidence="6">
    <location>
        <begin position="286"/>
        <end position="310"/>
    </location>
</feature>
<dbReference type="Pfam" id="PF04819">
    <property type="entry name" value="DUF716"/>
    <property type="match status" value="1"/>
</dbReference>